<keyword evidence="1" id="KW-0112">Calmodulin-binding</keyword>
<evidence type="ECO:0000256" key="3">
    <source>
        <dbReference type="ARBA" id="ARBA00024378"/>
    </source>
</evidence>
<feature type="region of interest" description="Disordered" evidence="4">
    <location>
        <begin position="14"/>
        <end position="40"/>
    </location>
</feature>
<feature type="compositionally biased region" description="Basic and acidic residues" evidence="4">
    <location>
        <begin position="333"/>
        <end position="342"/>
    </location>
</feature>
<dbReference type="GO" id="GO:0005516">
    <property type="term" value="F:calmodulin binding"/>
    <property type="evidence" value="ECO:0007669"/>
    <property type="project" value="UniProtKB-KW"/>
</dbReference>
<evidence type="ECO:0000256" key="2">
    <source>
        <dbReference type="ARBA" id="ARBA00024341"/>
    </source>
</evidence>
<feature type="region of interest" description="Disordered" evidence="4">
    <location>
        <begin position="319"/>
        <end position="356"/>
    </location>
</feature>
<dbReference type="CDD" id="cd23767">
    <property type="entry name" value="IQCD"/>
    <property type="match status" value="1"/>
</dbReference>
<gene>
    <name evidence="6" type="ORF">KFK09_004301</name>
</gene>
<feature type="compositionally biased region" description="Polar residues" evidence="4">
    <location>
        <begin position="246"/>
        <end position="256"/>
    </location>
</feature>
<comment type="caution">
    <text evidence="6">The sequence shown here is derived from an EMBL/GenBank/DDBJ whole genome shotgun (WGS) entry which is preliminary data.</text>
</comment>
<feature type="domain" description="DUF4005" evidence="5">
    <location>
        <begin position="288"/>
        <end position="348"/>
    </location>
</feature>
<protein>
    <recommendedName>
        <fullName evidence="5">DUF4005 domain-containing protein</fullName>
    </recommendedName>
</protein>
<dbReference type="Proteomes" id="UP000829196">
    <property type="component" value="Unassembled WGS sequence"/>
</dbReference>
<feature type="compositionally biased region" description="Polar residues" evidence="4">
    <location>
        <begin position="24"/>
        <end position="33"/>
    </location>
</feature>
<reference evidence="6" key="1">
    <citation type="journal article" date="2022" name="Front. Genet.">
        <title>Chromosome-Scale Assembly of the Dendrobium nobile Genome Provides Insights Into the Molecular Mechanism of the Biosynthesis of the Medicinal Active Ingredient of Dendrobium.</title>
        <authorList>
            <person name="Xu Q."/>
            <person name="Niu S.-C."/>
            <person name="Li K.-L."/>
            <person name="Zheng P.-J."/>
            <person name="Zhang X.-J."/>
            <person name="Jia Y."/>
            <person name="Liu Y."/>
            <person name="Niu Y.-X."/>
            <person name="Yu L.-H."/>
            <person name="Chen D.-F."/>
            <person name="Zhang G.-Q."/>
        </authorList>
    </citation>
    <scope>NUCLEOTIDE SEQUENCE</scope>
    <source>
        <tissue evidence="6">Leaf</tissue>
    </source>
</reference>
<evidence type="ECO:0000313" key="7">
    <source>
        <dbReference type="Proteomes" id="UP000829196"/>
    </source>
</evidence>
<proteinExistence type="inferred from homology"/>
<feature type="compositionally biased region" description="Polar residues" evidence="4">
    <location>
        <begin position="193"/>
        <end position="206"/>
    </location>
</feature>
<dbReference type="OrthoDB" id="685302at2759"/>
<dbReference type="PANTHER" id="PTHR32295">
    <property type="entry name" value="IQ-DOMAIN 5-RELATED"/>
    <property type="match status" value="1"/>
</dbReference>
<dbReference type="Gene3D" id="1.20.5.190">
    <property type="match status" value="1"/>
</dbReference>
<sequence>MGKARKWLRNFFAGKKAKEKGGDSTPNWSTESRFSPVPDVTATKEKRWSFRRSMGASKDLNSTEPSFGEPCHGLLDSEFDQKRHAMAVAVATAAAAEAAVVAAQAAAAVVRLTSKANDRTTRAIEEKSAIKIQSFFRSYLARKALNALKGLVKMQALVRGHLVRKQATATLRCMQALVNAQDRARAERIRMVQESQSTPLRQQNYRRSPHHPFEMDCNEEEYVKIVEMDLGGRSYSLGETERTDQRFSANNSSSRTPCKADLSPQFSPNPSALTEFNPRDFEEFSFPTAQNSPQLSAMSMPAHTSFDYPLYPNYMANTESSRAKLRSQSAPKQRLEAYERQSSKRRQTIEGRNVPRGIRMQRSSSHIGLLANSYEYPWSIRLDKSNASLIESECGSTTTVMANKNNCRTLAEHEIHGIDY</sequence>
<dbReference type="AlphaFoldDB" id="A0A8T3C5L4"/>
<dbReference type="SMR" id="A0A8T3C5L4"/>
<comment type="similarity">
    <text evidence="2">Belongs to the IQD family.</text>
</comment>
<dbReference type="Pfam" id="PF00612">
    <property type="entry name" value="IQ"/>
    <property type="match status" value="2"/>
</dbReference>
<evidence type="ECO:0000259" key="5">
    <source>
        <dbReference type="Pfam" id="PF13178"/>
    </source>
</evidence>
<feature type="compositionally biased region" description="Polar residues" evidence="4">
    <location>
        <begin position="319"/>
        <end position="331"/>
    </location>
</feature>
<evidence type="ECO:0000313" key="6">
    <source>
        <dbReference type="EMBL" id="KAI0524911.1"/>
    </source>
</evidence>
<evidence type="ECO:0000256" key="4">
    <source>
        <dbReference type="SAM" id="MobiDB-lite"/>
    </source>
</evidence>
<feature type="region of interest" description="Disordered" evidence="4">
    <location>
        <begin position="192"/>
        <end position="213"/>
    </location>
</feature>
<dbReference type="Pfam" id="PF13178">
    <property type="entry name" value="DUF4005"/>
    <property type="match status" value="1"/>
</dbReference>
<dbReference type="EMBL" id="JAGYWB010000004">
    <property type="protein sequence ID" value="KAI0524911.1"/>
    <property type="molecule type" value="Genomic_DNA"/>
</dbReference>
<evidence type="ECO:0000256" key="1">
    <source>
        <dbReference type="ARBA" id="ARBA00022860"/>
    </source>
</evidence>
<dbReference type="PROSITE" id="PS50096">
    <property type="entry name" value="IQ"/>
    <property type="match status" value="2"/>
</dbReference>
<dbReference type="InterPro" id="IPR000048">
    <property type="entry name" value="IQ_motif_EF-hand-BS"/>
</dbReference>
<name>A0A8T3C5L4_DENNO</name>
<dbReference type="PANTHER" id="PTHR32295:SF45">
    <property type="entry name" value="PROTEIN IQ-DOMAIN 19"/>
    <property type="match status" value="1"/>
</dbReference>
<accession>A0A8T3C5L4</accession>
<organism evidence="6 7">
    <name type="scientific">Dendrobium nobile</name>
    <name type="common">Orchid</name>
    <dbReference type="NCBI Taxonomy" id="94219"/>
    <lineage>
        <taxon>Eukaryota</taxon>
        <taxon>Viridiplantae</taxon>
        <taxon>Streptophyta</taxon>
        <taxon>Embryophyta</taxon>
        <taxon>Tracheophyta</taxon>
        <taxon>Spermatophyta</taxon>
        <taxon>Magnoliopsida</taxon>
        <taxon>Liliopsida</taxon>
        <taxon>Asparagales</taxon>
        <taxon>Orchidaceae</taxon>
        <taxon>Epidendroideae</taxon>
        <taxon>Malaxideae</taxon>
        <taxon>Dendrobiinae</taxon>
        <taxon>Dendrobium</taxon>
    </lineage>
</organism>
<keyword evidence="7" id="KW-1185">Reference proteome</keyword>
<comment type="subunit">
    <text evidence="3">Binds to multiple calmodulin (CaM) in the presence of Ca(2+) and CaM-like proteins.</text>
</comment>
<feature type="region of interest" description="Disordered" evidence="4">
    <location>
        <begin position="236"/>
        <end position="271"/>
    </location>
</feature>
<dbReference type="InterPro" id="IPR025064">
    <property type="entry name" value="DUF4005"/>
</dbReference>
<dbReference type="SMART" id="SM00015">
    <property type="entry name" value="IQ"/>
    <property type="match status" value="2"/>
</dbReference>